<dbReference type="AlphaFoldDB" id="A0AAD5VC69"/>
<sequence>MEQNQWIGIACAIDYFLVFGTTKEARYRYKSAALKLIGLIGVRRNTTYDGVVAKPNHSTLVFAQRSRAVSQSRDTAQPEFYIGDKAEIAQSNGPSPSVEQGISGADQDDVVETTRPKSITEIV</sequence>
<keyword evidence="3" id="KW-1185">Reference proteome</keyword>
<dbReference type="Proteomes" id="UP001212997">
    <property type="component" value="Unassembled WGS sequence"/>
</dbReference>
<feature type="region of interest" description="Disordered" evidence="1">
    <location>
        <begin position="90"/>
        <end position="123"/>
    </location>
</feature>
<evidence type="ECO:0000256" key="1">
    <source>
        <dbReference type="SAM" id="MobiDB-lite"/>
    </source>
</evidence>
<accession>A0AAD5VC69</accession>
<reference evidence="2" key="1">
    <citation type="submission" date="2022-07" db="EMBL/GenBank/DDBJ databases">
        <title>Genome Sequence of Physisporinus lineatus.</title>
        <authorList>
            <person name="Buettner E."/>
        </authorList>
    </citation>
    <scope>NUCLEOTIDE SEQUENCE</scope>
    <source>
        <strain evidence="2">VT162</strain>
    </source>
</reference>
<evidence type="ECO:0000313" key="3">
    <source>
        <dbReference type="Proteomes" id="UP001212997"/>
    </source>
</evidence>
<name>A0AAD5VC69_9APHY</name>
<organism evidence="2 3">
    <name type="scientific">Meripilus lineatus</name>
    <dbReference type="NCBI Taxonomy" id="2056292"/>
    <lineage>
        <taxon>Eukaryota</taxon>
        <taxon>Fungi</taxon>
        <taxon>Dikarya</taxon>
        <taxon>Basidiomycota</taxon>
        <taxon>Agaricomycotina</taxon>
        <taxon>Agaricomycetes</taxon>
        <taxon>Polyporales</taxon>
        <taxon>Meripilaceae</taxon>
        <taxon>Meripilus</taxon>
    </lineage>
</organism>
<gene>
    <name evidence="2" type="ORF">NLI96_g3451</name>
</gene>
<evidence type="ECO:0000313" key="2">
    <source>
        <dbReference type="EMBL" id="KAJ3487555.1"/>
    </source>
</evidence>
<dbReference type="EMBL" id="JANAWD010000088">
    <property type="protein sequence ID" value="KAJ3487555.1"/>
    <property type="molecule type" value="Genomic_DNA"/>
</dbReference>
<feature type="compositionally biased region" description="Polar residues" evidence="1">
    <location>
        <begin position="90"/>
        <end position="100"/>
    </location>
</feature>
<proteinExistence type="predicted"/>
<protein>
    <submittedName>
        <fullName evidence="2">Uncharacterized protein</fullName>
    </submittedName>
</protein>
<comment type="caution">
    <text evidence="2">The sequence shown here is derived from an EMBL/GenBank/DDBJ whole genome shotgun (WGS) entry which is preliminary data.</text>
</comment>